<evidence type="ECO:0000313" key="11">
    <source>
        <dbReference type="Proteomes" id="UP001304300"/>
    </source>
</evidence>
<accession>A0AAQ3QSH1</accession>
<keyword evidence="6 8" id="KW-1133">Transmembrane helix</keyword>
<reference evidence="10 11" key="1">
    <citation type="submission" date="2023-10" db="EMBL/GenBank/DDBJ databases">
        <title>Rubellicoccus peritrichatus gen. nov., sp. nov., isolated from an algae of coral reef tank.</title>
        <authorList>
            <person name="Luo J."/>
        </authorList>
    </citation>
    <scope>NUCLEOTIDE SEQUENCE [LARGE SCALE GENOMIC DNA]</scope>
    <source>
        <strain evidence="10 11">CR14</strain>
    </source>
</reference>
<gene>
    <name evidence="10" type="ORF">RZN69_05025</name>
</gene>
<dbReference type="NCBIfam" id="TIGR04178">
    <property type="entry name" value="exo_archaeo"/>
    <property type="match status" value="1"/>
</dbReference>
<evidence type="ECO:0000256" key="3">
    <source>
        <dbReference type="ARBA" id="ARBA00022670"/>
    </source>
</evidence>
<dbReference type="GO" id="GO:0005886">
    <property type="term" value="C:plasma membrane"/>
    <property type="evidence" value="ECO:0007669"/>
    <property type="project" value="UniProtKB-SubCell"/>
</dbReference>
<feature type="domain" description="Methanolan biosynthesis EpsI" evidence="9">
    <location>
        <begin position="348"/>
        <end position="541"/>
    </location>
</feature>
<keyword evidence="7 8" id="KW-0472">Membrane</keyword>
<dbReference type="RefSeq" id="WP_317834964.1">
    <property type="nucleotide sequence ID" value="NZ_CP136920.1"/>
</dbReference>
<proteinExistence type="predicted"/>
<dbReference type="Proteomes" id="UP001304300">
    <property type="component" value="Chromosome"/>
</dbReference>
<keyword evidence="4 8" id="KW-0812">Transmembrane</keyword>
<dbReference type="GO" id="GO:0006508">
    <property type="term" value="P:proteolysis"/>
    <property type="evidence" value="ECO:0007669"/>
    <property type="project" value="UniProtKB-KW"/>
</dbReference>
<evidence type="ECO:0000313" key="10">
    <source>
        <dbReference type="EMBL" id="WOO42443.1"/>
    </source>
</evidence>
<feature type="transmembrane region" description="Helical" evidence="8">
    <location>
        <begin position="141"/>
        <end position="159"/>
    </location>
</feature>
<dbReference type="InterPro" id="IPR013426">
    <property type="entry name" value="EpsH-like"/>
</dbReference>
<name>A0AAQ3QSH1_9BACT</name>
<dbReference type="Pfam" id="PF09721">
    <property type="entry name" value="Exosortase_EpsH"/>
    <property type="match status" value="1"/>
</dbReference>
<comment type="subcellular location">
    <subcellularLocation>
        <location evidence="1">Cell membrane</location>
        <topology evidence="1">Multi-pass membrane protein</topology>
    </subcellularLocation>
</comment>
<feature type="transmembrane region" description="Helical" evidence="8">
    <location>
        <begin position="203"/>
        <end position="225"/>
    </location>
</feature>
<keyword evidence="3" id="KW-0645">Protease</keyword>
<feature type="transmembrane region" description="Helical" evidence="8">
    <location>
        <begin position="320"/>
        <end position="339"/>
    </location>
</feature>
<feature type="transmembrane region" description="Helical" evidence="8">
    <location>
        <begin position="117"/>
        <end position="134"/>
    </location>
</feature>
<evidence type="ECO:0000256" key="4">
    <source>
        <dbReference type="ARBA" id="ARBA00022692"/>
    </source>
</evidence>
<evidence type="ECO:0000256" key="1">
    <source>
        <dbReference type="ARBA" id="ARBA00004651"/>
    </source>
</evidence>
<dbReference type="NCBIfam" id="TIGR02602">
    <property type="entry name" value="8TM_EpsH"/>
    <property type="match status" value="1"/>
</dbReference>
<keyword evidence="2" id="KW-1003">Cell membrane</keyword>
<feature type="transmembrane region" description="Helical" evidence="8">
    <location>
        <begin position="237"/>
        <end position="262"/>
    </location>
</feature>
<feature type="transmembrane region" description="Helical" evidence="8">
    <location>
        <begin position="274"/>
        <end position="294"/>
    </location>
</feature>
<dbReference type="GO" id="GO:0008233">
    <property type="term" value="F:peptidase activity"/>
    <property type="evidence" value="ECO:0007669"/>
    <property type="project" value="UniProtKB-KW"/>
</dbReference>
<protein>
    <submittedName>
        <fullName evidence="10">Exosortase/archaeosortase family protein</fullName>
    </submittedName>
</protein>
<dbReference type="KEGG" id="puo:RZN69_05025"/>
<evidence type="ECO:0000256" key="8">
    <source>
        <dbReference type="SAM" id="Phobius"/>
    </source>
</evidence>
<sequence length="551" mass="60802">MSEKPKEFPHKGIPSRWGLAISLFLVALVVFQFFGNSVRSYIDTGSLFVWWFSQWFNARSETEHGPIILAVSIWLFWRNLQQSKDEPNPARRGLGLSIVIGALALHLLGIAIQQTRISIVAFLFFCMGSAYLLGGKHYGRASAFPLAFMVFSFPLEFLFDEFGFYLRLAVIQMATAIAHLFGIDVIRSGTALFSPDGSFNYDVAPACSGIRSLVALVALSTLLGYLNFRSTWRRGLFLFLAFPFAYLGNVIRILSIILAANWFGQDAGTIVHEWFGFLIFVVVLGLALITVSLLQKFLPEKPRPTVAPAPKPVRASRVPAAMACCVIIVAGVLTATAVAKLEAADAGTFTAVRLDKQGSPIAFPVMLGLDWSGLPAEVSAVEREVLPDDTGYSRTYYRSLENPKDSVLTSVVLSGASRGSIHRPEICLTGQGWTIKGRFPHVFEANGFPEGIPATVLQTERIRRLSDGSEETVPGLFAYFFVGGDRIVPTHWQRMAAAASERLFKLQNHRWAYVFAQTDCLDSEESGLARLETIITQTAPEVIEIDRMRGD</sequence>
<evidence type="ECO:0000256" key="7">
    <source>
        <dbReference type="ARBA" id="ARBA00023136"/>
    </source>
</evidence>
<dbReference type="EMBL" id="CP136920">
    <property type="protein sequence ID" value="WOO42443.1"/>
    <property type="molecule type" value="Genomic_DNA"/>
</dbReference>
<evidence type="ECO:0000256" key="5">
    <source>
        <dbReference type="ARBA" id="ARBA00022801"/>
    </source>
</evidence>
<evidence type="ECO:0000256" key="6">
    <source>
        <dbReference type="ARBA" id="ARBA00022989"/>
    </source>
</evidence>
<feature type="transmembrane region" description="Helical" evidence="8">
    <location>
        <begin position="93"/>
        <end position="111"/>
    </location>
</feature>
<dbReference type="Pfam" id="PF11984">
    <property type="entry name" value="DUF3485"/>
    <property type="match status" value="1"/>
</dbReference>
<dbReference type="InterPro" id="IPR019127">
    <property type="entry name" value="Exosortase"/>
</dbReference>
<keyword evidence="11" id="KW-1185">Reference proteome</keyword>
<evidence type="ECO:0000256" key="2">
    <source>
        <dbReference type="ARBA" id="ARBA00022475"/>
    </source>
</evidence>
<organism evidence="10 11">
    <name type="scientific">Rubellicoccus peritrichatus</name>
    <dbReference type="NCBI Taxonomy" id="3080537"/>
    <lineage>
        <taxon>Bacteria</taxon>
        <taxon>Pseudomonadati</taxon>
        <taxon>Verrucomicrobiota</taxon>
        <taxon>Opitutia</taxon>
        <taxon>Puniceicoccales</taxon>
        <taxon>Cerasicoccaceae</taxon>
        <taxon>Rubellicoccus</taxon>
    </lineage>
</organism>
<dbReference type="AlphaFoldDB" id="A0AAQ3QSH1"/>
<dbReference type="InterPro" id="IPR026392">
    <property type="entry name" value="Exo/Archaeosortase_dom"/>
</dbReference>
<evidence type="ECO:0000259" key="9">
    <source>
        <dbReference type="Pfam" id="PF11984"/>
    </source>
</evidence>
<dbReference type="InterPro" id="IPR014263">
    <property type="entry name" value="Methanolan_biosynth_EpsI"/>
</dbReference>
<keyword evidence="5" id="KW-0378">Hydrolase</keyword>